<dbReference type="InterPro" id="IPR006837">
    <property type="entry name" value="Divergent_DAC"/>
</dbReference>
<evidence type="ECO:0000313" key="3">
    <source>
        <dbReference type="EMBL" id="TNM60531.1"/>
    </source>
</evidence>
<dbReference type="Pfam" id="PF04748">
    <property type="entry name" value="Polysacc_deac_2"/>
    <property type="match status" value="1"/>
</dbReference>
<dbReference type="CDD" id="cd10936">
    <property type="entry name" value="CE4_DAC2"/>
    <property type="match status" value="1"/>
</dbReference>
<feature type="transmembrane region" description="Helical" evidence="2">
    <location>
        <begin position="26"/>
        <end position="45"/>
    </location>
</feature>
<dbReference type="EMBL" id="VDMN01000008">
    <property type="protein sequence ID" value="TNM60531.1"/>
    <property type="molecule type" value="Genomic_DNA"/>
</dbReference>
<evidence type="ECO:0000256" key="1">
    <source>
        <dbReference type="SAM" id="MobiDB-lite"/>
    </source>
</evidence>
<dbReference type="PANTHER" id="PTHR30105">
    <property type="entry name" value="UNCHARACTERIZED YIBQ-RELATED"/>
    <property type="match status" value="1"/>
</dbReference>
<evidence type="ECO:0000256" key="2">
    <source>
        <dbReference type="SAM" id="Phobius"/>
    </source>
</evidence>
<dbReference type="Gene3D" id="3.20.20.370">
    <property type="entry name" value="Glycoside hydrolase/deacetylase"/>
    <property type="match status" value="1"/>
</dbReference>
<protein>
    <submittedName>
        <fullName evidence="3">Divergent polysaccharide deacetylase family protein</fullName>
    </submittedName>
</protein>
<dbReference type="InterPro" id="IPR011330">
    <property type="entry name" value="Glyco_hydro/deAcase_b/a-brl"/>
</dbReference>
<gene>
    <name evidence="3" type="ORF">FHP24_25135</name>
</gene>
<feature type="region of interest" description="Disordered" evidence="1">
    <location>
        <begin position="57"/>
        <end position="113"/>
    </location>
</feature>
<comment type="caution">
    <text evidence="3">The sequence shown here is derived from an EMBL/GenBank/DDBJ whole genome shotgun (WGS) entry which is preliminary data.</text>
</comment>
<reference evidence="3 4" key="1">
    <citation type="submission" date="2019-06" db="EMBL/GenBank/DDBJ databases">
        <title>The draft genome of Rhizobium smilacinae PTYR-5.</title>
        <authorList>
            <person name="Liu L."/>
            <person name="Li L."/>
            <person name="Zhang X."/>
        </authorList>
    </citation>
    <scope>NUCLEOTIDE SEQUENCE [LARGE SCALE GENOMIC DNA]</scope>
    <source>
        <strain evidence="3 4">PTYR-5</strain>
    </source>
</reference>
<proteinExistence type="predicted"/>
<keyword evidence="2" id="KW-0812">Transmembrane</keyword>
<keyword evidence="2" id="KW-1133">Transmembrane helix</keyword>
<organism evidence="3 4">
    <name type="scientific">Aliirhizobium smilacinae</name>
    <dbReference type="NCBI Taxonomy" id="1395944"/>
    <lineage>
        <taxon>Bacteria</taxon>
        <taxon>Pseudomonadati</taxon>
        <taxon>Pseudomonadota</taxon>
        <taxon>Alphaproteobacteria</taxon>
        <taxon>Hyphomicrobiales</taxon>
        <taxon>Rhizobiaceae</taxon>
        <taxon>Aliirhizobium</taxon>
    </lineage>
</organism>
<feature type="compositionally biased region" description="Polar residues" evidence="1">
    <location>
        <begin position="57"/>
        <end position="71"/>
    </location>
</feature>
<dbReference type="RefSeq" id="WP_139678994.1">
    <property type="nucleotide sequence ID" value="NZ_VDMN01000008.1"/>
</dbReference>
<keyword evidence="4" id="KW-1185">Reference proteome</keyword>
<feature type="compositionally biased region" description="Polar residues" evidence="1">
    <location>
        <begin position="81"/>
        <end position="92"/>
    </location>
</feature>
<dbReference type="AlphaFoldDB" id="A0A5C4XCH2"/>
<dbReference type="SUPFAM" id="SSF88713">
    <property type="entry name" value="Glycoside hydrolase/deacetylase"/>
    <property type="match status" value="1"/>
</dbReference>
<evidence type="ECO:0000313" key="4">
    <source>
        <dbReference type="Proteomes" id="UP000311605"/>
    </source>
</evidence>
<dbReference type="OrthoDB" id="9784811at2"/>
<keyword evidence="2" id="KW-0472">Membrane</keyword>
<sequence length="396" mass="42639">MGTDLHAPLGQGRPPKTKRLWRGYKAVLCGALAVTGIIALSIYVVQEDDGLTQVSVNAEQNVPETKSSPAKATNGDDRSAQPETSSDQTASGANIERTLTGDGGYVTKYTPRDRTGPLVIDAQRMGQDPRIAGQPNPDLLEETDAGKLPVIGADGLRPMDQYARPWSGERGARIAIVISGLGLSQTGSQKAVQQLPPGVTLAFAASGNSLQRWMQEARRKGHEILLQVPFEPIDYPANDPGPGTLLTTSTPRENLSRLHQAMSRLTNYTGIMNYQGARYLSDEKALRPVLQDVAKRGLLFLDDGTSSLSKTNSLSDAVELPYAFADVVLDGHVQTQAILRKLDELGRIAERKGTAFGIAAAYDESIDAVRKWSEEATQRGIEIVGVSAIVRDKSQP</sequence>
<dbReference type="Proteomes" id="UP000311605">
    <property type="component" value="Unassembled WGS sequence"/>
</dbReference>
<dbReference type="PANTHER" id="PTHR30105:SF2">
    <property type="entry name" value="DIVERGENT POLYSACCHARIDE DEACETYLASE SUPERFAMILY"/>
    <property type="match status" value="1"/>
</dbReference>
<name>A0A5C4XCH2_9HYPH</name>
<accession>A0A5C4XCH2</accession>
<dbReference type="GO" id="GO:0005975">
    <property type="term" value="P:carbohydrate metabolic process"/>
    <property type="evidence" value="ECO:0007669"/>
    <property type="project" value="InterPro"/>
</dbReference>